<dbReference type="EMBL" id="UINC01012290">
    <property type="protein sequence ID" value="SVA53754.1"/>
    <property type="molecule type" value="Genomic_DNA"/>
</dbReference>
<organism evidence="1">
    <name type="scientific">marine metagenome</name>
    <dbReference type="NCBI Taxonomy" id="408172"/>
    <lineage>
        <taxon>unclassified sequences</taxon>
        <taxon>metagenomes</taxon>
        <taxon>ecological metagenomes</taxon>
    </lineage>
</organism>
<evidence type="ECO:0000313" key="1">
    <source>
        <dbReference type="EMBL" id="SVA53754.1"/>
    </source>
</evidence>
<sequence length="46" mass="5130">MEEWLAAGNKITICETGARSEGLEQGYSWGRVKKKKGKKTNSTKKT</sequence>
<protein>
    <submittedName>
        <fullName evidence="1">Uncharacterized protein</fullName>
    </submittedName>
</protein>
<proteinExistence type="predicted"/>
<name>A0A381WMN3_9ZZZZ</name>
<reference evidence="1" key="1">
    <citation type="submission" date="2018-05" db="EMBL/GenBank/DDBJ databases">
        <authorList>
            <person name="Lanie J.A."/>
            <person name="Ng W.-L."/>
            <person name="Kazmierczak K.M."/>
            <person name="Andrzejewski T.M."/>
            <person name="Davidsen T.M."/>
            <person name="Wayne K.J."/>
            <person name="Tettelin H."/>
            <person name="Glass J.I."/>
            <person name="Rusch D."/>
            <person name="Podicherti R."/>
            <person name="Tsui H.-C.T."/>
            <person name="Winkler M.E."/>
        </authorList>
    </citation>
    <scope>NUCLEOTIDE SEQUENCE</scope>
</reference>
<accession>A0A381WMN3</accession>
<gene>
    <name evidence="1" type="ORF">METZ01_LOCUS106608</name>
</gene>
<dbReference type="AlphaFoldDB" id="A0A381WMN3"/>